<comment type="caution">
    <text evidence="1">The sequence shown here is derived from an EMBL/GenBank/DDBJ whole genome shotgun (WGS) entry which is preliminary data.</text>
</comment>
<reference evidence="1 2" key="1">
    <citation type="journal article" date="2015" name="Genome Biol.">
        <title>Comparative genomics of Steinernema reveals deeply conserved gene regulatory networks.</title>
        <authorList>
            <person name="Dillman A.R."/>
            <person name="Macchietto M."/>
            <person name="Porter C.F."/>
            <person name="Rogers A."/>
            <person name="Williams B."/>
            <person name="Antoshechkin I."/>
            <person name="Lee M.M."/>
            <person name="Goodwin Z."/>
            <person name="Lu X."/>
            <person name="Lewis E.E."/>
            <person name="Goodrich-Blair H."/>
            <person name="Stock S.P."/>
            <person name="Adams B.J."/>
            <person name="Sternberg P.W."/>
            <person name="Mortazavi A."/>
        </authorList>
    </citation>
    <scope>NUCLEOTIDE SEQUENCE [LARGE SCALE GENOMIC DNA]</scope>
    <source>
        <strain evidence="1 2">ALL</strain>
    </source>
</reference>
<protein>
    <submittedName>
        <fullName evidence="1">Uncharacterized protein</fullName>
    </submittedName>
</protein>
<organism evidence="1 2">
    <name type="scientific">Steinernema carpocapsae</name>
    <name type="common">Entomopathogenic nematode</name>
    <dbReference type="NCBI Taxonomy" id="34508"/>
    <lineage>
        <taxon>Eukaryota</taxon>
        <taxon>Metazoa</taxon>
        <taxon>Ecdysozoa</taxon>
        <taxon>Nematoda</taxon>
        <taxon>Chromadorea</taxon>
        <taxon>Rhabditida</taxon>
        <taxon>Tylenchina</taxon>
        <taxon>Panagrolaimomorpha</taxon>
        <taxon>Strongyloidoidea</taxon>
        <taxon>Steinernematidae</taxon>
        <taxon>Steinernema</taxon>
    </lineage>
</organism>
<accession>A0A4U5M7S9</accession>
<keyword evidence="2" id="KW-1185">Reference proteome</keyword>
<evidence type="ECO:0000313" key="1">
    <source>
        <dbReference type="EMBL" id="TKR64968.1"/>
    </source>
</evidence>
<dbReference type="AlphaFoldDB" id="A0A4U5M7S9"/>
<name>A0A4U5M7S9_STECR</name>
<sequence>MRLTVPVVALIMNSTTHEYSPSSRNYRAMEKDQGYVSKQLDLLDQKSEKLDVHLTSNIRPRQQTTYKKHVQHALMDWEPIYERLTSRSSSTRSSAKEELRNFCERGCQERILNVSLNWVDFLFS</sequence>
<evidence type="ECO:0000313" key="2">
    <source>
        <dbReference type="Proteomes" id="UP000298663"/>
    </source>
</evidence>
<gene>
    <name evidence="1" type="ORF">L596_025434</name>
</gene>
<proteinExistence type="predicted"/>
<reference evidence="1 2" key="2">
    <citation type="journal article" date="2019" name="G3 (Bethesda)">
        <title>Hybrid Assembly of the Genome of the Entomopathogenic Nematode Steinernema carpocapsae Identifies the X-Chromosome.</title>
        <authorList>
            <person name="Serra L."/>
            <person name="Macchietto M."/>
            <person name="Macias-Munoz A."/>
            <person name="McGill C.J."/>
            <person name="Rodriguez I.M."/>
            <person name="Rodriguez B."/>
            <person name="Murad R."/>
            <person name="Mortazavi A."/>
        </authorList>
    </citation>
    <scope>NUCLEOTIDE SEQUENCE [LARGE SCALE GENOMIC DNA]</scope>
    <source>
        <strain evidence="1 2">ALL</strain>
    </source>
</reference>
<dbReference type="Proteomes" id="UP000298663">
    <property type="component" value="Unassembled WGS sequence"/>
</dbReference>
<dbReference type="EMBL" id="AZBU02000009">
    <property type="protein sequence ID" value="TKR64968.1"/>
    <property type="molecule type" value="Genomic_DNA"/>
</dbReference>